<gene>
    <name evidence="1" type="ORF">AVEN_201539_1</name>
</gene>
<evidence type="ECO:0000313" key="2">
    <source>
        <dbReference type="Proteomes" id="UP000499080"/>
    </source>
</evidence>
<sequence length="22" mass="2501">METTGITEMKIMKCKGRLIGLF</sequence>
<dbReference type="Proteomes" id="UP000499080">
    <property type="component" value="Unassembled WGS sequence"/>
</dbReference>
<proteinExistence type="predicted"/>
<keyword evidence="2" id="KW-1185">Reference proteome</keyword>
<evidence type="ECO:0000313" key="1">
    <source>
        <dbReference type="EMBL" id="GBM68885.1"/>
    </source>
</evidence>
<reference evidence="1 2" key="1">
    <citation type="journal article" date="2019" name="Sci. Rep.">
        <title>Orb-weaving spider Araneus ventricosus genome elucidates the spidroin gene catalogue.</title>
        <authorList>
            <person name="Kono N."/>
            <person name="Nakamura H."/>
            <person name="Ohtoshi R."/>
            <person name="Moran D.A.P."/>
            <person name="Shinohara A."/>
            <person name="Yoshida Y."/>
            <person name="Fujiwara M."/>
            <person name="Mori M."/>
            <person name="Tomita M."/>
            <person name="Arakawa K."/>
        </authorList>
    </citation>
    <scope>NUCLEOTIDE SEQUENCE [LARGE SCALE GENOMIC DNA]</scope>
</reference>
<protein>
    <submittedName>
        <fullName evidence="1">Uncharacterized protein</fullName>
    </submittedName>
</protein>
<dbReference type="AlphaFoldDB" id="A0A4Y2HUL6"/>
<dbReference type="EMBL" id="BGPR01260136">
    <property type="protein sequence ID" value="GBM68885.1"/>
    <property type="molecule type" value="Genomic_DNA"/>
</dbReference>
<comment type="caution">
    <text evidence="1">The sequence shown here is derived from an EMBL/GenBank/DDBJ whole genome shotgun (WGS) entry which is preliminary data.</text>
</comment>
<organism evidence="1 2">
    <name type="scientific">Araneus ventricosus</name>
    <name type="common">Orbweaver spider</name>
    <name type="synonym">Epeira ventricosa</name>
    <dbReference type="NCBI Taxonomy" id="182803"/>
    <lineage>
        <taxon>Eukaryota</taxon>
        <taxon>Metazoa</taxon>
        <taxon>Ecdysozoa</taxon>
        <taxon>Arthropoda</taxon>
        <taxon>Chelicerata</taxon>
        <taxon>Arachnida</taxon>
        <taxon>Araneae</taxon>
        <taxon>Araneomorphae</taxon>
        <taxon>Entelegynae</taxon>
        <taxon>Araneoidea</taxon>
        <taxon>Araneidae</taxon>
        <taxon>Araneus</taxon>
    </lineage>
</organism>
<accession>A0A4Y2HUL6</accession>
<name>A0A4Y2HUL6_ARAVE</name>
<feature type="non-terminal residue" evidence="1">
    <location>
        <position position="22"/>
    </location>
</feature>